<feature type="domain" description="Beta galactosidase small chain/" evidence="7">
    <location>
        <begin position="749"/>
        <end position="1057"/>
    </location>
</feature>
<dbReference type="SUPFAM" id="SSF49785">
    <property type="entry name" value="Galactose-binding domain-like"/>
    <property type="match status" value="1"/>
</dbReference>
<dbReference type="SUPFAM" id="SSF51445">
    <property type="entry name" value="(Trans)glycosidases"/>
    <property type="match status" value="1"/>
</dbReference>
<dbReference type="EMBL" id="JBFXLU010000149">
    <property type="protein sequence ID" value="KAL2838181.1"/>
    <property type="molecule type" value="Genomic_DNA"/>
</dbReference>
<name>A0ABR4JE74_9EURO</name>
<keyword evidence="9" id="KW-1185">Reference proteome</keyword>
<evidence type="ECO:0000256" key="1">
    <source>
        <dbReference type="ARBA" id="ARBA00007401"/>
    </source>
</evidence>
<evidence type="ECO:0000256" key="6">
    <source>
        <dbReference type="RuleBase" id="RU361154"/>
    </source>
</evidence>
<dbReference type="InterPro" id="IPR008979">
    <property type="entry name" value="Galactose-bd-like_sf"/>
</dbReference>
<evidence type="ECO:0000256" key="4">
    <source>
        <dbReference type="ARBA" id="ARBA00023316"/>
    </source>
</evidence>
<dbReference type="InterPro" id="IPR006102">
    <property type="entry name" value="Ig-like_GH2"/>
</dbReference>
<keyword evidence="2 6" id="KW-0378">Hydrolase</keyword>
<dbReference type="Gene3D" id="2.60.40.10">
    <property type="entry name" value="Immunoglobulins"/>
    <property type="match status" value="2"/>
</dbReference>
<dbReference type="InterPro" id="IPR004199">
    <property type="entry name" value="B-gal_small/dom_5"/>
</dbReference>
<keyword evidence="4" id="KW-0961">Cell wall biogenesis/degradation</keyword>
<evidence type="ECO:0000256" key="2">
    <source>
        <dbReference type="ARBA" id="ARBA00022801"/>
    </source>
</evidence>
<dbReference type="InterPro" id="IPR006101">
    <property type="entry name" value="Glyco_hydro_2"/>
</dbReference>
<dbReference type="Pfam" id="PF16353">
    <property type="entry name" value="LacZ_4"/>
    <property type="match status" value="1"/>
</dbReference>
<dbReference type="Pfam" id="PF02836">
    <property type="entry name" value="Glyco_hydro_2_C"/>
    <property type="match status" value="1"/>
</dbReference>
<evidence type="ECO:0000313" key="8">
    <source>
        <dbReference type="EMBL" id="KAL2838181.1"/>
    </source>
</evidence>
<evidence type="ECO:0000256" key="3">
    <source>
        <dbReference type="ARBA" id="ARBA00023295"/>
    </source>
</evidence>
<dbReference type="InterPro" id="IPR013783">
    <property type="entry name" value="Ig-like_fold"/>
</dbReference>
<comment type="similarity">
    <text evidence="1 6">Belongs to the glycosyl hydrolase 2 family.</text>
</comment>
<dbReference type="InterPro" id="IPR032312">
    <property type="entry name" value="LacZ_4"/>
</dbReference>
<dbReference type="SUPFAM" id="SSF49303">
    <property type="entry name" value="beta-Galactosidase/glucuronidase domain"/>
    <property type="match status" value="2"/>
</dbReference>
<dbReference type="InterPro" id="IPR036156">
    <property type="entry name" value="Beta-gal/glucu_dom_sf"/>
</dbReference>
<dbReference type="Gene3D" id="2.60.120.260">
    <property type="entry name" value="Galactose-binding domain-like"/>
    <property type="match status" value="1"/>
</dbReference>
<dbReference type="PANTHER" id="PTHR46323">
    <property type="entry name" value="BETA-GALACTOSIDASE"/>
    <property type="match status" value="1"/>
</dbReference>
<dbReference type="Pfam" id="PF00703">
    <property type="entry name" value="Glyco_hydro_2"/>
    <property type="match status" value="1"/>
</dbReference>
<dbReference type="SMART" id="SM01038">
    <property type="entry name" value="Bgal_small_N"/>
    <property type="match status" value="1"/>
</dbReference>
<dbReference type="InterPro" id="IPR023232">
    <property type="entry name" value="Glyco_hydro_2_AS"/>
</dbReference>
<dbReference type="InterPro" id="IPR050347">
    <property type="entry name" value="Bact_Beta-galactosidase"/>
</dbReference>
<evidence type="ECO:0000256" key="5">
    <source>
        <dbReference type="ARBA" id="ARBA00032230"/>
    </source>
</evidence>
<evidence type="ECO:0000259" key="7">
    <source>
        <dbReference type="SMART" id="SM01038"/>
    </source>
</evidence>
<dbReference type="InterPro" id="IPR017853">
    <property type="entry name" value="GH"/>
</dbReference>
<reference evidence="8 9" key="1">
    <citation type="submission" date="2024-07" db="EMBL/GenBank/DDBJ databases">
        <title>Section-level genome sequencing and comparative genomics of Aspergillus sections Usti and Cavernicolus.</title>
        <authorList>
            <consortium name="Lawrence Berkeley National Laboratory"/>
            <person name="Nybo J.L."/>
            <person name="Vesth T.C."/>
            <person name="Theobald S."/>
            <person name="Frisvad J.C."/>
            <person name="Larsen T.O."/>
            <person name="Kjaerboelling I."/>
            <person name="Rothschild-Mancinelli K."/>
            <person name="Lyhne E.K."/>
            <person name="Kogle M.E."/>
            <person name="Barry K."/>
            <person name="Clum A."/>
            <person name="Na H."/>
            <person name="Ledsgaard L."/>
            <person name="Lin J."/>
            <person name="Lipzen A."/>
            <person name="Kuo A."/>
            <person name="Riley R."/>
            <person name="Mondo S."/>
            <person name="Labutti K."/>
            <person name="Haridas S."/>
            <person name="Pangalinan J."/>
            <person name="Salamov A.A."/>
            <person name="Simmons B.A."/>
            <person name="Magnuson J.K."/>
            <person name="Chen J."/>
            <person name="Drula E."/>
            <person name="Henrissat B."/>
            <person name="Wiebenga A."/>
            <person name="Lubbers R.J."/>
            <person name="Gomes A.C."/>
            <person name="Makela M.R."/>
            <person name="Stajich J."/>
            <person name="Grigoriev I.V."/>
            <person name="Mortensen U.H."/>
            <person name="De Vries R.P."/>
            <person name="Baker S.E."/>
            <person name="Andersen M.R."/>
        </authorList>
    </citation>
    <scope>NUCLEOTIDE SEQUENCE [LARGE SCALE GENOMIC DNA]</scope>
    <source>
        <strain evidence="8 9">CBS 123904</strain>
    </source>
</reference>
<dbReference type="PROSITE" id="PS00608">
    <property type="entry name" value="GLYCOSYL_HYDROL_F2_2"/>
    <property type="match status" value="1"/>
</dbReference>
<dbReference type="PANTHER" id="PTHR46323:SF1">
    <property type="entry name" value="LACTASE"/>
    <property type="match status" value="1"/>
</dbReference>
<dbReference type="PROSITE" id="PS00719">
    <property type="entry name" value="GLYCOSYL_HYDROL_F2_1"/>
    <property type="match status" value="1"/>
</dbReference>
<dbReference type="InterPro" id="IPR006103">
    <property type="entry name" value="Glyco_hydro_2_cat"/>
</dbReference>
<keyword evidence="3 6" id="KW-0326">Glycosidase</keyword>
<dbReference type="Gene3D" id="3.20.20.80">
    <property type="entry name" value="Glycosidases"/>
    <property type="match status" value="1"/>
</dbReference>
<dbReference type="Gene3D" id="2.70.98.10">
    <property type="match status" value="1"/>
</dbReference>
<gene>
    <name evidence="8" type="ORF">BJY01DRAFT_251083</name>
</gene>
<dbReference type="GO" id="GO:0016787">
    <property type="term" value="F:hydrolase activity"/>
    <property type="evidence" value="ECO:0007669"/>
    <property type="project" value="UniProtKB-KW"/>
</dbReference>
<dbReference type="Pfam" id="PF02929">
    <property type="entry name" value="Bgal_small_N"/>
    <property type="match status" value="1"/>
</dbReference>
<dbReference type="SUPFAM" id="SSF74650">
    <property type="entry name" value="Galactose mutarotase-like"/>
    <property type="match status" value="1"/>
</dbReference>
<dbReference type="Pfam" id="PF02837">
    <property type="entry name" value="Glyco_hydro_2_N"/>
    <property type="match status" value="1"/>
</dbReference>
<comment type="caution">
    <text evidence="8">The sequence shown here is derived from an EMBL/GenBank/DDBJ whole genome shotgun (WGS) entry which is preliminary data.</text>
</comment>
<dbReference type="InterPro" id="IPR023230">
    <property type="entry name" value="Glyco_hydro_2_CS"/>
</dbReference>
<dbReference type="PRINTS" id="PR00132">
    <property type="entry name" value="GLHYDRLASE2"/>
</dbReference>
<sequence>MDLLQGSPDYANEAVLRRNALPPRSYWIPKTSLSLNGNWHFHYAQSPLESAEFEKSDLQSWDTIQVPGHWQLQGYGDPAYTSSLFPFPVLPPKVPGRNPTGTYKKRFLVPTDWKRDSQIRLRFDGVDSAYHVWINEIFVGYAQGSRNPAEFDVTQVLKRDELNTLIVRVYQWSDGSYIEAQDQWWLSGIFRDVHLLSFPGSCRIDDYFVRADLDTAYNHGLLRATVSIQCPNGGCITVLLFERPQNGSAELGRVELEFGPDTNRIDLELHVESPQQWSAESPYLYHVQIILKSNGKSDSVSLATGFRRVELKNGLITVNNRPLRLRGVNRHDHDPRLGRAVSLDGLRHDLLLMKLHNVNALRCSHYPSHPGLYAVADELGLWVMDEADLECHGFLDVVVRALDKPSEGLGNGMDSSGPAAAKYTSDNPAWKSAYIDRAVQMIQRDKNHPSVIIWSLGNESFCGQNQVAMYETCKKMDPSRLVHYEGDTDMGTTDMYSYMYPTLDELIKTVTTKDVTVCGRYTKPVILCEYAHAMGNGPGLLKDYEKAFAKYSRLQGGFIWEWSNHGLHRKDTDIDGIVSTYYAYGGDYGEELHDGKFAMDGLCNSEHEPTPGLLELKKAYEPVKIRVANPMVEIENRYDFVSLEHLEASIVVEEFCQNANIVLDCVMDLPPIAAGEKTIVSLPPDVRGLKSEHECYLTMSIKLRQDVNWAQKGHEIAWIQHKLSSRKTLLHSVPTSGKATIHNTLSSTRIAMGRSEIVFDRSTGLLQSWMVSERPILTSAATNKDSAVLGLACWRPPTDNDGPASLPYWRRYGVDRVVSELVSLKIDEDPVSHVVSVTTQTYLCVAALGWSWPASIIYQIQPDCSAMSVLVSLDRPLGPAPAHIPRLGLDIFLDRGLNQVKWFGNGPGESYPDKQASQRIGIWGFDDVAKLQTPYDVPQENGNRMHTRWLELTGDGASAPVLRVNGISCLPNIPADEHTLRHFGSMEDKNFNFTATRYLPKDVERAAHPCDLVEMKDTTLLRLDAEVSGVGTGACGPGPMEDMMVITGPKSFGFLLRVSKLNEGARCG</sequence>
<protein>
    <recommendedName>
        <fullName evidence="5">Lactase</fullName>
    </recommendedName>
</protein>
<evidence type="ECO:0000313" key="9">
    <source>
        <dbReference type="Proteomes" id="UP001610446"/>
    </source>
</evidence>
<dbReference type="InterPro" id="IPR006104">
    <property type="entry name" value="Glyco_hydro_2_N"/>
</dbReference>
<accession>A0ABR4JE74</accession>
<dbReference type="Proteomes" id="UP001610446">
    <property type="component" value="Unassembled WGS sequence"/>
</dbReference>
<proteinExistence type="inferred from homology"/>
<dbReference type="InterPro" id="IPR011013">
    <property type="entry name" value="Gal_mutarotase_sf_dom"/>
</dbReference>
<organism evidence="8 9">
    <name type="scientific">Aspergillus pseudoustus</name>
    <dbReference type="NCBI Taxonomy" id="1810923"/>
    <lineage>
        <taxon>Eukaryota</taxon>
        <taxon>Fungi</taxon>
        <taxon>Dikarya</taxon>
        <taxon>Ascomycota</taxon>
        <taxon>Pezizomycotina</taxon>
        <taxon>Eurotiomycetes</taxon>
        <taxon>Eurotiomycetidae</taxon>
        <taxon>Eurotiales</taxon>
        <taxon>Aspergillaceae</taxon>
        <taxon>Aspergillus</taxon>
        <taxon>Aspergillus subgen. Nidulantes</taxon>
    </lineage>
</organism>
<dbReference type="InterPro" id="IPR014718">
    <property type="entry name" value="GH-type_carb-bd"/>
</dbReference>